<dbReference type="SUPFAM" id="SSF55229">
    <property type="entry name" value="Cell division protein MinE topological specificity domain"/>
    <property type="match status" value="1"/>
</dbReference>
<sequence>MFENVINFFKKIGKKDQIEAKSKDTAKERLHLVLMQDRANVSADFLDMMRQEIIEVIKKYIDVDEKDIDVRLTNKTNEDGTTGAPALYANIPIAGIREEMKKRKKYRKRNSKKK</sequence>
<organism evidence="2">
    <name type="scientific">human gut metagenome</name>
    <dbReference type="NCBI Taxonomy" id="408170"/>
    <lineage>
        <taxon>unclassified sequences</taxon>
        <taxon>metagenomes</taxon>
        <taxon>organismal metagenomes</taxon>
    </lineage>
</organism>
<name>K1RS96_9ZZZZ</name>
<evidence type="ECO:0000313" key="2">
    <source>
        <dbReference type="EMBL" id="EKC48298.1"/>
    </source>
</evidence>
<dbReference type="HAMAP" id="MF_00262">
    <property type="entry name" value="MinE"/>
    <property type="match status" value="1"/>
</dbReference>
<comment type="similarity">
    <text evidence="1">Belongs to the MinE family.</text>
</comment>
<proteinExistence type="inferred from homology"/>
<dbReference type="Gene3D" id="3.30.1070.10">
    <property type="entry name" value="Cell division topological specificity factor MinE"/>
    <property type="match status" value="1"/>
</dbReference>
<dbReference type="AlphaFoldDB" id="K1RS96"/>
<comment type="caution">
    <text evidence="2">The sequence shown here is derived from an EMBL/GenBank/DDBJ whole genome shotgun (WGS) entry which is preliminary data.</text>
</comment>
<reference evidence="2" key="1">
    <citation type="journal article" date="2013" name="Environ. Microbiol.">
        <title>Microbiota from the distal guts of lean and obese adolescents exhibit partial functional redundancy besides clear differences in community structure.</title>
        <authorList>
            <person name="Ferrer M."/>
            <person name="Ruiz A."/>
            <person name="Lanza F."/>
            <person name="Haange S.B."/>
            <person name="Oberbach A."/>
            <person name="Till H."/>
            <person name="Bargiela R."/>
            <person name="Campoy C."/>
            <person name="Segura M.T."/>
            <person name="Richter M."/>
            <person name="von Bergen M."/>
            <person name="Seifert J."/>
            <person name="Suarez A."/>
        </authorList>
    </citation>
    <scope>NUCLEOTIDE SEQUENCE</scope>
</reference>
<gene>
    <name evidence="2" type="ORF">OBE_15259</name>
</gene>
<dbReference type="EMBL" id="AJWZ01010486">
    <property type="protein sequence ID" value="EKC48298.1"/>
    <property type="molecule type" value="Genomic_DNA"/>
</dbReference>
<feature type="non-terminal residue" evidence="2">
    <location>
        <position position="114"/>
    </location>
</feature>
<dbReference type="InterPro" id="IPR036707">
    <property type="entry name" value="MinE_sf"/>
</dbReference>
<protein>
    <submittedName>
        <fullName evidence="2">Septum formation topological specificity factor MinE</fullName>
    </submittedName>
</protein>
<dbReference type="Pfam" id="PF03776">
    <property type="entry name" value="MinE"/>
    <property type="match status" value="1"/>
</dbReference>
<dbReference type="InterPro" id="IPR005527">
    <property type="entry name" value="MinE"/>
</dbReference>
<dbReference type="GO" id="GO:0051301">
    <property type="term" value="P:cell division"/>
    <property type="evidence" value="ECO:0007669"/>
    <property type="project" value="InterPro"/>
</dbReference>
<evidence type="ECO:0000256" key="1">
    <source>
        <dbReference type="ARBA" id="ARBA00008168"/>
    </source>
</evidence>
<accession>K1RS96</accession>
<dbReference type="GO" id="GO:0032955">
    <property type="term" value="P:regulation of division septum assembly"/>
    <property type="evidence" value="ECO:0007669"/>
    <property type="project" value="InterPro"/>
</dbReference>
<dbReference type="NCBIfam" id="TIGR01215">
    <property type="entry name" value="minE"/>
    <property type="match status" value="1"/>
</dbReference>